<feature type="domain" description="Protein kinase" evidence="1">
    <location>
        <begin position="1"/>
        <end position="253"/>
    </location>
</feature>
<evidence type="ECO:0000259" key="1">
    <source>
        <dbReference type="PROSITE" id="PS50011"/>
    </source>
</evidence>
<dbReference type="AlphaFoldDB" id="A0A6F8T1C9"/>
<dbReference type="Proteomes" id="UP000502894">
    <property type="component" value="Chromosome"/>
</dbReference>
<dbReference type="InterPro" id="IPR011009">
    <property type="entry name" value="Kinase-like_dom_sf"/>
</dbReference>
<dbReference type="EMBL" id="AP022839">
    <property type="protein sequence ID" value="BCA94239.1"/>
    <property type="molecule type" value="Genomic_DNA"/>
</dbReference>
<protein>
    <recommendedName>
        <fullName evidence="1">Protein kinase domain-containing protein</fullName>
    </recommendedName>
</protein>
<dbReference type="SUPFAM" id="SSF56112">
    <property type="entry name" value="Protein kinase-like (PK-like)"/>
    <property type="match status" value="1"/>
</dbReference>
<dbReference type="PROSITE" id="PS50011">
    <property type="entry name" value="PROTEIN_KINASE_DOM"/>
    <property type="match status" value="1"/>
</dbReference>
<reference evidence="2" key="1">
    <citation type="journal article" date="2020" name="Microbiol. Resour. Announc.">
        <title>Complete Genome Sequence of Novel Psychrotolerant Legionella Strain TUM19329, Isolated from Antarctic Lake Sediment.</title>
        <authorList>
            <person name="Shimada S."/>
            <person name="Nakai R."/>
            <person name="Aoki K."/>
            <person name="Shimoeda N."/>
            <person name="Ohno G."/>
            <person name="Miyazaki Y."/>
            <person name="Kudoh S."/>
            <person name="Imura S."/>
            <person name="Watanabe K."/>
            <person name="Ishii Y."/>
            <person name="Tateda K."/>
        </authorList>
    </citation>
    <scope>NUCLEOTIDE SEQUENCE [LARGE SCALE GENOMIC DNA]</scope>
    <source>
        <strain evidence="2">TUM19329</strain>
    </source>
</reference>
<sequence>MVKKIIANQKGLSDKTDKPNWFVRSANREHYLGSQLPTLGMHYGLIREEKVSFLHMNRAPGLPLKAYVNSLNAEQFLSLACTLLEEIPQQIHQTVRSGKHQGEQIVHCDLKSENIMAEWKNNKWTVTAVDMGLAKTMQGNGYSSWYCQGNKKVWDTRMFYDSLKQTPITYDAQTDLYALYITIAELAGAPSRTSYTKRDDFKNPDLIGIFDHMDFDPITKKNLIVLIGRMITDDRSQRISRDEALNEFKEILLAVQKNTPDLLQKRSSPASKTVEVDAEALKHWVEYKLEHRISTDEKLGLDKGTTIKVWIKRYRELCLLKSAEANPIPSKNPVVRSRYIHDLMRFNLIEEYDDNACVRLLLRNEQLTAPLRAPYPLNETWKKFFDLYLNQLPIQLTVIDESFCEEISTFKNNVSSILSIQVRDDDESLLGHLTSSLKLLSKMQFTQWAKQLPLAAHVFNQQFKCMVELSNLFDQFKNVFSLKDNFSQDFNDWATEISENAIIGQFPNDSKYFEKYHTLASYLIKFSILIKEDNLLFKGFPDLNQSEISFAAIMQSIENLKLDDTQCIEVLSKKLDLLFTLTDVFYSMDHTKGYPHTRYPIVLETGIEQVTQLINKNPSLEEFTAELNSLLEYFATINELDAFIKDAAAYKNVVKSFLLLMNDDQSRVLKFKGMLGEDAKLFLGKLEQGLTRLLSMEAGPQLNDKLFVEMIRFIAFPLRYHPMGTGPKPNTLFQPIPIAPPDCSKEEEELFAFHKSL</sequence>
<evidence type="ECO:0000313" key="3">
    <source>
        <dbReference type="Proteomes" id="UP000502894"/>
    </source>
</evidence>
<keyword evidence="3" id="KW-1185">Reference proteome</keyword>
<dbReference type="GO" id="GO:0005524">
    <property type="term" value="F:ATP binding"/>
    <property type="evidence" value="ECO:0007669"/>
    <property type="project" value="InterPro"/>
</dbReference>
<dbReference type="KEGG" id="lant:TUM19329_06000"/>
<name>A0A6F8T1C9_9GAMM</name>
<dbReference type="Pfam" id="PF00069">
    <property type="entry name" value="Pkinase"/>
    <property type="match status" value="1"/>
</dbReference>
<dbReference type="InterPro" id="IPR000719">
    <property type="entry name" value="Prot_kinase_dom"/>
</dbReference>
<dbReference type="GO" id="GO:0004672">
    <property type="term" value="F:protein kinase activity"/>
    <property type="evidence" value="ECO:0007669"/>
    <property type="project" value="InterPro"/>
</dbReference>
<accession>A0A6F8T1C9</accession>
<organism evidence="2 3">
    <name type="scientific">Legionella antarctica</name>
    <dbReference type="NCBI Taxonomy" id="2708020"/>
    <lineage>
        <taxon>Bacteria</taxon>
        <taxon>Pseudomonadati</taxon>
        <taxon>Pseudomonadota</taxon>
        <taxon>Gammaproteobacteria</taxon>
        <taxon>Legionellales</taxon>
        <taxon>Legionellaceae</taxon>
        <taxon>Legionella</taxon>
    </lineage>
</organism>
<evidence type="ECO:0000313" key="2">
    <source>
        <dbReference type="EMBL" id="BCA94239.1"/>
    </source>
</evidence>
<dbReference type="Gene3D" id="1.10.510.10">
    <property type="entry name" value="Transferase(Phosphotransferase) domain 1"/>
    <property type="match status" value="1"/>
</dbReference>
<gene>
    <name evidence="2" type="ORF">TUM19329_06000</name>
</gene>
<proteinExistence type="predicted"/>